<accession>A0A1T5GS17</accession>
<proteinExistence type="predicted"/>
<keyword evidence="2" id="KW-1185">Reference proteome</keyword>
<gene>
    <name evidence="1" type="ORF">SAMN05660841_04308</name>
</gene>
<evidence type="ECO:0000313" key="1">
    <source>
        <dbReference type="EMBL" id="SKC11140.1"/>
    </source>
</evidence>
<dbReference type="OrthoDB" id="710757at2"/>
<organism evidence="1 2">
    <name type="scientific">Sphingobacterium nematocida</name>
    <dbReference type="NCBI Taxonomy" id="1513896"/>
    <lineage>
        <taxon>Bacteria</taxon>
        <taxon>Pseudomonadati</taxon>
        <taxon>Bacteroidota</taxon>
        <taxon>Sphingobacteriia</taxon>
        <taxon>Sphingobacteriales</taxon>
        <taxon>Sphingobacteriaceae</taxon>
        <taxon>Sphingobacterium</taxon>
    </lineage>
</organism>
<dbReference type="RefSeq" id="WP_079645928.1">
    <property type="nucleotide sequence ID" value="NZ_FUZF01000032.1"/>
</dbReference>
<evidence type="ECO:0000313" key="2">
    <source>
        <dbReference type="Proteomes" id="UP000190150"/>
    </source>
</evidence>
<dbReference type="AlphaFoldDB" id="A0A1T5GS17"/>
<protein>
    <submittedName>
        <fullName evidence="1">Uncharacterized protein</fullName>
    </submittedName>
</protein>
<dbReference type="EMBL" id="FUZF01000032">
    <property type="protein sequence ID" value="SKC11140.1"/>
    <property type="molecule type" value="Genomic_DNA"/>
</dbReference>
<reference evidence="2" key="1">
    <citation type="submission" date="2017-02" db="EMBL/GenBank/DDBJ databases">
        <authorList>
            <person name="Varghese N."/>
            <person name="Submissions S."/>
        </authorList>
    </citation>
    <scope>NUCLEOTIDE SEQUENCE [LARGE SCALE GENOMIC DNA]</scope>
    <source>
        <strain evidence="2">DSM 24091</strain>
    </source>
</reference>
<dbReference type="STRING" id="1513896.SAMN05660841_04308"/>
<name>A0A1T5GS17_9SPHI</name>
<dbReference type="Proteomes" id="UP000190150">
    <property type="component" value="Unassembled WGS sequence"/>
</dbReference>
<sequence length="185" mass="21372">MDDKKLANQDLDNFCIYVLSRKQHLGLSNEAFGKTVNISKGEISKIITKKRQGVSLHSFYNIAINSGDTIENARKSVYPHRNFNLKKVKTDKKDTNSRNKFGSYMKENFETDGVEYIPSKNSFDIIQQKTGITEKRLKEIYFKTGAPEPYEFLLIEKAVGKKAGEMMKEYLEKHVNRQHNLDLND</sequence>